<evidence type="ECO:0000313" key="3">
    <source>
        <dbReference type="RefSeq" id="XP_016460803.1"/>
    </source>
</evidence>
<dbReference type="PaxDb" id="4097-A0A1S3Z8T1"/>
<proteinExistence type="predicted"/>
<evidence type="ECO:0000313" key="2">
    <source>
        <dbReference type="Proteomes" id="UP000790787"/>
    </source>
</evidence>
<feature type="domain" description="DUF4218" evidence="1">
    <location>
        <begin position="138"/>
        <end position="247"/>
    </location>
</feature>
<reference evidence="2" key="1">
    <citation type="journal article" date="2014" name="Nat. Commun.">
        <title>The tobacco genome sequence and its comparison with those of tomato and potato.</title>
        <authorList>
            <person name="Sierro N."/>
            <person name="Battey J.N."/>
            <person name="Ouadi S."/>
            <person name="Bakaher N."/>
            <person name="Bovet L."/>
            <person name="Willig A."/>
            <person name="Goepfert S."/>
            <person name="Peitsch M.C."/>
            <person name="Ivanov N.V."/>
        </authorList>
    </citation>
    <scope>NUCLEOTIDE SEQUENCE [LARGE SCALE GENOMIC DNA]</scope>
</reference>
<organism evidence="2 3">
    <name type="scientific">Nicotiana tabacum</name>
    <name type="common">Common tobacco</name>
    <dbReference type="NCBI Taxonomy" id="4097"/>
    <lineage>
        <taxon>Eukaryota</taxon>
        <taxon>Viridiplantae</taxon>
        <taxon>Streptophyta</taxon>
        <taxon>Embryophyta</taxon>
        <taxon>Tracheophyta</taxon>
        <taxon>Spermatophyta</taxon>
        <taxon>Magnoliopsida</taxon>
        <taxon>eudicotyledons</taxon>
        <taxon>Gunneridae</taxon>
        <taxon>Pentapetalae</taxon>
        <taxon>asterids</taxon>
        <taxon>lamiids</taxon>
        <taxon>Solanales</taxon>
        <taxon>Solanaceae</taxon>
        <taxon>Nicotianoideae</taxon>
        <taxon>Nicotianeae</taxon>
        <taxon>Nicotiana</taxon>
    </lineage>
</organism>
<dbReference type="RefSeq" id="XP_016460803.1">
    <property type="nucleotide sequence ID" value="XM_016605317.2"/>
</dbReference>
<evidence type="ECO:0000259" key="1">
    <source>
        <dbReference type="Pfam" id="PF13960"/>
    </source>
</evidence>
<gene>
    <name evidence="3" type="primary">LOC107784235</name>
</gene>
<dbReference type="PANTHER" id="PTHR48258:SF8">
    <property type="entry name" value="DUF4216 DOMAIN-CONTAINING PROTEIN"/>
    <property type="match status" value="1"/>
</dbReference>
<dbReference type="RefSeq" id="XP_016460803.1">
    <property type="nucleotide sequence ID" value="XM_016605317.1"/>
</dbReference>
<dbReference type="GeneID" id="107784235"/>
<sequence>MHIEKNICDSLLGTLLEIDGKSKNHEKSRYDLQEIRIRKELQRRINNDGTISLAKSCFYMKPKEKSLFCTVMKNAKLPKGCASNISERVQVKEMKISGYKSHDAHFIMHYLLQVAIRKVLPKNVSLALIRLRNFFRAICSKVIRRRDLETIQSEIVKITCELEKIFHPTFFDIMPHLPIHLVNEIKLGGLAHLRWMYPIERNLCKYKAFVRNRSRPEASIAERFLTYLIFCSRYLHDGVKTKFSRYQTVDDEFSQNLSPIFPNICHLIGSKKKILFSWMHSYVLKHIDMLCSILEMSKWKSLSSKINYINIYLFLYNFFFII</sequence>
<dbReference type="Proteomes" id="UP000790787">
    <property type="component" value="Chromosome 10"/>
</dbReference>
<dbReference type="InterPro" id="IPR025452">
    <property type="entry name" value="DUF4218"/>
</dbReference>
<dbReference type="PANTHER" id="PTHR48258">
    <property type="entry name" value="DUF4218 DOMAIN-CONTAINING PROTEIN-RELATED"/>
    <property type="match status" value="1"/>
</dbReference>
<dbReference type="AlphaFoldDB" id="A0A1S3Z8T1"/>
<dbReference type="OrthoDB" id="1300314at2759"/>
<reference evidence="3" key="2">
    <citation type="submission" date="2025-08" db="UniProtKB">
        <authorList>
            <consortium name="RefSeq"/>
        </authorList>
    </citation>
    <scope>IDENTIFICATION</scope>
    <source>
        <tissue evidence="3">Leaf</tissue>
    </source>
</reference>
<dbReference type="Pfam" id="PF13960">
    <property type="entry name" value="DUF4218"/>
    <property type="match status" value="1"/>
</dbReference>
<protein>
    <submittedName>
        <fullName evidence="3">Uncharacterized protein LOC107784235 isoform X1</fullName>
    </submittedName>
    <submittedName>
        <fullName evidence="3">Uncharacterized protein isoform X1</fullName>
    </submittedName>
</protein>
<name>A0A1S3Z8T1_TOBAC</name>
<dbReference type="STRING" id="4097.A0A1S3Z8T1"/>
<keyword evidence="2" id="KW-1185">Reference proteome</keyword>
<accession>A0A1S3Z8T1</accession>
<dbReference type="KEGG" id="nta:107784235"/>